<accession>A0A817BKA4</accession>
<dbReference type="EMBL" id="HG994364">
    <property type="protein sequence ID" value="CAF2331693.1"/>
    <property type="molecule type" value="Genomic_DNA"/>
</dbReference>
<sequence>MSLWKALPTVDVLGGQLQLFPTERAPPSPVTWTNGWTLTNEWSSWNLPPSQFPSVMPVNVFDSLILTASKILHQERIIVHVDDLDSDSKVVVVGDIHGLEF</sequence>
<name>A0A817BKA4_BRANA</name>
<dbReference type="AlphaFoldDB" id="A0A817BKA4"/>
<reference evidence="1" key="1">
    <citation type="submission" date="2021-01" db="EMBL/GenBank/DDBJ databases">
        <authorList>
            <consortium name="Genoscope - CEA"/>
            <person name="William W."/>
        </authorList>
    </citation>
    <scope>NUCLEOTIDE SEQUENCE</scope>
</reference>
<dbReference type="Gene3D" id="3.60.21.10">
    <property type="match status" value="1"/>
</dbReference>
<protein>
    <submittedName>
        <fullName evidence="1">(rape) hypothetical protein</fullName>
    </submittedName>
</protein>
<dbReference type="Proteomes" id="UP001295469">
    <property type="component" value="Chromosome A10"/>
</dbReference>
<dbReference type="InterPro" id="IPR029052">
    <property type="entry name" value="Metallo-depent_PP-like"/>
</dbReference>
<evidence type="ECO:0000313" key="1">
    <source>
        <dbReference type="EMBL" id="CAF2331693.1"/>
    </source>
</evidence>
<organism evidence="1">
    <name type="scientific">Brassica napus</name>
    <name type="common">Rape</name>
    <dbReference type="NCBI Taxonomy" id="3708"/>
    <lineage>
        <taxon>Eukaryota</taxon>
        <taxon>Viridiplantae</taxon>
        <taxon>Streptophyta</taxon>
        <taxon>Embryophyta</taxon>
        <taxon>Tracheophyta</taxon>
        <taxon>Spermatophyta</taxon>
        <taxon>Magnoliopsida</taxon>
        <taxon>eudicotyledons</taxon>
        <taxon>Gunneridae</taxon>
        <taxon>Pentapetalae</taxon>
        <taxon>rosids</taxon>
        <taxon>malvids</taxon>
        <taxon>Brassicales</taxon>
        <taxon>Brassicaceae</taxon>
        <taxon>Brassiceae</taxon>
        <taxon>Brassica</taxon>
    </lineage>
</organism>
<proteinExistence type="predicted"/>
<gene>
    <name evidence="1" type="ORF">DARMORV10_A10P14920.1</name>
</gene>